<keyword evidence="4" id="KW-1185">Reference proteome</keyword>
<keyword evidence="1" id="KW-0862">Zinc</keyword>
<accession>A0A0R3WMX8</accession>
<keyword evidence="1" id="KW-0863">Zinc-finger</keyword>
<evidence type="ECO:0000259" key="2">
    <source>
        <dbReference type="PROSITE" id="PS50157"/>
    </source>
</evidence>
<dbReference type="EMBL" id="UYWX01000757">
    <property type="protein sequence ID" value="VDM18912.1"/>
    <property type="molecule type" value="Genomic_DNA"/>
</dbReference>
<reference evidence="3 4" key="2">
    <citation type="submission" date="2018-11" db="EMBL/GenBank/DDBJ databases">
        <authorList>
            <consortium name="Pathogen Informatics"/>
        </authorList>
    </citation>
    <scope>NUCLEOTIDE SEQUENCE [LARGE SCALE GENOMIC DNA]</scope>
</reference>
<sequence length="250" mass="27609">MQNTYTPKPHRFVCIARATCYDCQTASARAWTEEAERSSTNSTPLSLIMEDKEALMPVPIPHSEAGKHLRFNKCHPHASWTNEEQSLAALEAMEGSTVCQNCVDPTFEEVKPLVPSRAPSVRVENNGLVNGSVVELELGGPSDCPISVQLLYRLRRGCESPSHTLHHEAIPPTKLLRLGVSTCRTEEKSDRPACLSTTHTVTSAMDPDAPSPPFTEIASYVCDTCGSAFKNDILLRAHLVHEHQSRRLLR</sequence>
<evidence type="ECO:0000313" key="3">
    <source>
        <dbReference type="EMBL" id="VDM18912.1"/>
    </source>
</evidence>
<dbReference type="WBParaSite" id="TTAC_0000211601-mRNA-1">
    <property type="protein sequence ID" value="TTAC_0000211601-mRNA-1"/>
    <property type="gene ID" value="TTAC_0000211601"/>
</dbReference>
<name>A0A0R3WMX8_HYDTA</name>
<feature type="domain" description="C2H2-type" evidence="2">
    <location>
        <begin position="220"/>
        <end position="248"/>
    </location>
</feature>
<evidence type="ECO:0000256" key="1">
    <source>
        <dbReference type="PROSITE-ProRule" id="PRU00042"/>
    </source>
</evidence>
<evidence type="ECO:0000313" key="4">
    <source>
        <dbReference type="Proteomes" id="UP000274429"/>
    </source>
</evidence>
<dbReference type="PROSITE" id="PS00028">
    <property type="entry name" value="ZINC_FINGER_C2H2_1"/>
    <property type="match status" value="1"/>
</dbReference>
<dbReference type="AlphaFoldDB" id="A0A0R3WMX8"/>
<dbReference type="InterPro" id="IPR013087">
    <property type="entry name" value="Znf_C2H2_type"/>
</dbReference>
<dbReference type="PROSITE" id="PS50157">
    <property type="entry name" value="ZINC_FINGER_C2H2_2"/>
    <property type="match status" value="1"/>
</dbReference>
<protein>
    <submittedName>
        <fullName evidence="5">C2H2-type domain-containing protein</fullName>
    </submittedName>
</protein>
<evidence type="ECO:0000313" key="5">
    <source>
        <dbReference type="WBParaSite" id="TTAC_0000211601-mRNA-1"/>
    </source>
</evidence>
<reference evidence="5" key="1">
    <citation type="submission" date="2017-02" db="UniProtKB">
        <authorList>
            <consortium name="WormBaseParasite"/>
        </authorList>
    </citation>
    <scope>IDENTIFICATION</scope>
</reference>
<organism evidence="5">
    <name type="scientific">Hydatigena taeniaeformis</name>
    <name type="common">Feline tapeworm</name>
    <name type="synonym">Taenia taeniaeformis</name>
    <dbReference type="NCBI Taxonomy" id="6205"/>
    <lineage>
        <taxon>Eukaryota</taxon>
        <taxon>Metazoa</taxon>
        <taxon>Spiralia</taxon>
        <taxon>Lophotrochozoa</taxon>
        <taxon>Platyhelminthes</taxon>
        <taxon>Cestoda</taxon>
        <taxon>Eucestoda</taxon>
        <taxon>Cyclophyllidea</taxon>
        <taxon>Taeniidae</taxon>
        <taxon>Hydatigera</taxon>
    </lineage>
</organism>
<dbReference type="Proteomes" id="UP000274429">
    <property type="component" value="Unassembled WGS sequence"/>
</dbReference>
<gene>
    <name evidence="3" type="ORF">TTAC_LOCUS2103</name>
</gene>
<dbReference type="GO" id="GO:0008270">
    <property type="term" value="F:zinc ion binding"/>
    <property type="evidence" value="ECO:0007669"/>
    <property type="project" value="UniProtKB-KW"/>
</dbReference>
<keyword evidence="1" id="KW-0479">Metal-binding</keyword>
<proteinExistence type="predicted"/>